<evidence type="ECO:0000256" key="2">
    <source>
        <dbReference type="ARBA" id="ARBA00022692"/>
    </source>
</evidence>
<dbReference type="InterPro" id="IPR023271">
    <property type="entry name" value="Aquaporin-like"/>
</dbReference>
<evidence type="ECO:0000313" key="8">
    <source>
        <dbReference type="EMBL" id="MCB4825009.1"/>
    </source>
</evidence>
<gene>
    <name evidence="8" type="ORF">LHA35_25110</name>
</gene>
<keyword evidence="2 7" id="KW-0812">Transmembrane</keyword>
<evidence type="ECO:0000256" key="6">
    <source>
        <dbReference type="SAM" id="MobiDB-lite"/>
    </source>
</evidence>
<comment type="subcellular location">
    <subcellularLocation>
        <location evidence="1">Membrane</location>
        <topology evidence="1">Multi-pass membrane protein</topology>
    </subcellularLocation>
</comment>
<keyword evidence="3 7" id="KW-1133">Transmembrane helix</keyword>
<evidence type="ECO:0000256" key="1">
    <source>
        <dbReference type="ARBA" id="ARBA00004141"/>
    </source>
</evidence>
<comment type="caution">
    <text evidence="8">The sequence shown here is derived from an EMBL/GenBank/DDBJ whole genome shotgun (WGS) entry which is preliminary data.</text>
</comment>
<sequence length="286" mass="28947">MSDTASTAPDVHPPKKIARQATSKGEKKAGLDLPVLVALGLLAGAYIAFGGLFALVALAGTSEAVPFGPAQVLAGVVFSLGLILVLVGGAELFTGNTLLVVAWAEGRAGFAPVLWALAVAYVTNFLGSVAIAALGFAAGVHLGGDGAVGVAALNLAERKVELDFGTALASGIAANMLVCLAVWLAFGARSAADKVLVIIPPIAAFVAMGLEHSVANMSLIPFAWMVQDLAAPEFWVQAGLDPERSVIGLGGFIANLVAATIGNVIGGGLVGAAYWFAYLRPKEEEG</sequence>
<proteinExistence type="inferred from homology"/>
<evidence type="ECO:0000313" key="9">
    <source>
        <dbReference type="Proteomes" id="UP001139311"/>
    </source>
</evidence>
<feature type="transmembrane region" description="Helical" evidence="7">
    <location>
        <begin position="164"/>
        <end position="186"/>
    </location>
</feature>
<feature type="transmembrane region" description="Helical" evidence="7">
    <location>
        <begin position="33"/>
        <end position="60"/>
    </location>
</feature>
<feature type="transmembrane region" description="Helical" evidence="7">
    <location>
        <begin position="113"/>
        <end position="144"/>
    </location>
</feature>
<dbReference type="InterPro" id="IPR024002">
    <property type="entry name" value="For/NO2_transpt_CS"/>
</dbReference>
<feature type="transmembrane region" description="Helical" evidence="7">
    <location>
        <begin position="246"/>
        <end position="277"/>
    </location>
</feature>
<dbReference type="Gene3D" id="1.20.1080.10">
    <property type="entry name" value="Glycerol uptake facilitator protein"/>
    <property type="match status" value="1"/>
</dbReference>
<dbReference type="PANTHER" id="PTHR30520">
    <property type="entry name" value="FORMATE TRANSPORTER-RELATED"/>
    <property type="match status" value="1"/>
</dbReference>
<dbReference type="PROSITE" id="PS01006">
    <property type="entry name" value="FORMATE_NITRITE_TP_2"/>
    <property type="match status" value="1"/>
</dbReference>
<dbReference type="Pfam" id="PF01226">
    <property type="entry name" value="Form_Nir_trans"/>
    <property type="match status" value="1"/>
</dbReference>
<keyword evidence="9" id="KW-1185">Reference proteome</keyword>
<dbReference type="PROSITE" id="PS01005">
    <property type="entry name" value="FORMATE_NITRITE_TP_1"/>
    <property type="match status" value="1"/>
</dbReference>
<feature type="region of interest" description="Disordered" evidence="6">
    <location>
        <begin position="1"/>
        <end position="23"/>
    </location>
</feature>
<dbReference type="EMBL" id="JAJAQI010000061">
    <property type="protein sequence ID" value="MCB4825009.1"/>
    <property type="molecule type" value="Genomic_DNA"/>
</dbReference>
<name>A0A9X1LAN7_9PROT</name>
<dbReference type="PANTHER" id="PTHR30520:SF6">
    <property type="entry name" value="FORMATE_NITRATE FAMILY TRANSPORTER (EUROFUNG)"/>
    <property type="match status" value="1"/>
</dbReference>
<evidence type="ECO:0000256" key="4">
    <source>
        <dbReference type="ARBA" id="ARBA00023136"/>
    </source>
</evidence>
<organism evidence="8 9">
    <name type="scientific">Roseicella aerolata</name>
    <dbReference type="NCBI Taxonomy" id="2883479"/>
    <lineage>
        <taxon>Bacteria</taxon>
        <taxon>Pseudomonadati</taxon>
        <taxon>Pseudomonadota</taxon>
        <taxon>Alphaproteobacteria</taxon>
        <taxon>Acetobacterales</taxon>
        <taxon>Roseomonadaceae</taxon>
        <taxon>Roseicella</taxon>
    </lineage>
</organism>
<dbReference type="Proteomes" id="UP001139311">
    <property type="component" value="Unassembled WGS sequence"/>
</dbReference>
<dbReference type="AlphaFoldDB" id="A0A9X1LAN7"/>
<dbReference type="InterPro" id="IPR000292">
    <property type="entry name" value="For/NO2_transpt"/>
</dbReference>
<accession>A0A9X1LAN7</accession>
<evidence type="ECO:0000256" key="5">
    <source>
        <dbReference type="ARBA" id="ARBA00049660"/>
    </source>
</evidence>
<dbReference type="GO" id="GO:0015499">
    <property type="term" value="F:formate transmembrane transporter activity"/>
    <property type="evidence" value="ECO:0007669"/>
    <property type="project" value="TreeGrafter"/>
</dbReference>
<evidence type="ECO:0000256" key="7">
    <source>
        <dbReference type="SAM" id="Phobius"/>
    </source>
</evidence>
<comment type="similarity">
    <text evidence="5">Belongs to the FNT transporter (TC 1.A.16) family.</text>
</comment>
<feature type="transmembrane region" description="Helical" evidence="7">
    <location>
        <begin position="72"/>
        <end position="101"/>
    </location>
</feature>
<dbReference type="GO" id="GO:0005886">
    <property type="term" value="C:plasma membrane"/>
    <property type="evidence" value="ECO:0007669"/>
    <property type="project" value="TreeGrafter"/>
</dbReference>
<dbReference type="RefSeq" id="WP_226613643.1">
    <property type="nucleotide sequence ID" value="NZ_JAJAQI010000061.1"/>
</dbReference>
<reference evidence="8" key="1">
    <citation type="submission" date="2021-10" db="EMBL/GenBank/DDBJ databases">
        <title>Roseicella aerolatum sp. nov., isolated from aerosols of e-waste dismantling site.</title>
        <authorList>
            <person name="Qin T."/>
        </authorList>
    </citation>
    <scope>NUCLEOTIDE SEQUENCE</scope>
    <source>
        <strain evidence="8">GB24</strain>
    </source>
</reference>
<evidence type="ECO:0000256" key="3">
    <source>
        <dbReference type="ARBA" id="ARBA00022989"/>
    </source>
</evidence>
<keyword evidence="4 7" id="KW-0472">Membrane</keyword>
<feature type="transmembrane region" description="Helical" evidence="7">
    <location>
        <begin position="198"/>
        <end position="226"/>
    </location>
</feature>
<protein>
    <submittedName>
        <fullName evidence="8">Formate/nitrite transporter family protein</fullName>
    </submittedName>
</protein>